<gene>
    <name evidence="2" type="ORF">K4A83_18205</name>
</gene>
<dbReference type="EMBL" id="JAIHOM010000115">
    <property type="protein sequence ID" value="MCW6038189.1"/>
    <property type="molecule type" value="Genomic_DNA"/>
</dbReference>
<dbReference type="Proteomes" id="UP001526426">
    <property type="component" value="Unassembled WGS sequence"/>
</dbReference>
<dbReference type="RefSeq" id="WP_265266090.1">
    <property type="nucleotide sequence ID" value="NZ_JAIHOM010000115.1"/>
</dbReference>
<reference evidence="2 3" key="1">
    <citation type="submission" date="2021-08" db="EMBL/GenBank/DDBJ databases">
        <title>Draft genome sequence of Spirulina subsalsa with high tolerance to salinity and hype-accumulation of phycocyanin.</title>
        <authorList>
            <person name="Pei H."/>
            <person name="Jiang L."/>
        </authorList>
    </citation>
    <scope>NUCLEOTIDE SEQUENCE [LARGE SCALE GENOMIC DNA]</scope>
    <source>
        <strain evidence="2 3">FACHB-351</strain>
    </source>
</reference>
<feature type="domain" description="ATPase AAA-type core" evidence="1">
    <location>
        <begin position="26"/>
        <end position="336"/>
    </location>
</feature>
<dbReference type="InterPro" id="IPR051396">
    <property type="entry name" value="Bact_Antivir_Def_Nuclease"/>
</dbReference>
<evidence type="ECO:0000313" key="3">
    <source>
        <dbReference type="Proteomes" id="UP001526426"/>
    </source>
</evidence>
<dbReference type="InterPro" id="IPR027417">
    <property type="entry name" value="P-loop_NTPase"/>
</dbReference>
<organism evidence="2 3">
    <name type="scientific">Spirulina subsalsa FACHB-351</name>
    <dbReference type="NCBI Taxonomy" id="234711"/>
    <lineage>
        <taxon>Bacteria</taxon>
        <taxon>Bacillati</taxon>
        <taxon>Cyanobacteriota</taxon>
        <taxon>Cyanophyceae</taxon>
        <taxon>Spirulinales</taxon>
        <taxon>Spirulinaceae</taxon>
        <taxon>Spirulina</taxon>
    </lineage>
</organism>
<dbReference type="Gene3D" id="3.40.50.300">
    <property type="entry name" value="P-loop containing nucleotide triphosphate hydrolases"/>
    <property type="match status" value="2"/>
</dbReference>
<dbReference type="Pfam" id="PF13304">
    <property type="entry name" value="AAA_21"/>
    <property type="match status" value="1"/>
</dbReference>
<proteinExistence type="predicted"/>
<protein>
    <submittedName>
        <fullName evidence="2">AAA family ATPase</fullName>
    </submittedName>
</protein>
<dbReference type="PANTHER" id="PTHR43581:SF4">
    <property type="entry name" value="ATP_GTP PHOSPHATASE"/>
    <property type="match status" value="1"/>
</dbReference>
<keyword evidence="3" id="KW-1185">Reference proteome</keyword>
<comment type="caution">
    <text evidence="2">The sequence shown here is derived from an EMBL/GenBank/DDBJ whole genome shotgun (WGS) entry which is preliminary data.</text>
</comment>
<dbReference type="SUPFAM" id="SSF52540">
    <property type="entry name" value="P-loop containing nucleoside triphosphate hydrolases"/>
    <property type="match status" value="1"/>
</dbReference>
<evidence type="ECO:0000313" key="2">
    <source>
        <dbReference type="EMBL" id="MCW6038189.1"/>
    </source>
</evidence>
<dbReference type="PANTHER" id="PTHR43581">
    <property type="entry name" value="ATP/GTP PHOSPHATASE"/>
    <property type="match status" value="1"/>
</dbReference>
<dbReference type="InterPro" id="IPR003959">
    <property type="entry name" value="ATPase_AAA_core"/>
</dbReference>
<evidence type="ECO:0000259" key="1">
    <source>
        <dbReference type="Pfam" id="PF13304"/>
    </source>
</evidence>
<sequence length="383" mass="44930">MRIFNNITIQQFRGLRDLELKDLSQINVLVGINNSGKTSILEALFLYSNPLDIQRLITLANLRENTNSSRYSTLENLLWLFPQLSDHLDDDLLLPEIKLYSEGIKEIQRINISYQNQERIKPLASSIKEDQMYYEDDFTSEREASNIVRGIKLEFKIYTHQLNLWAEPHIHEKITLWEDEPRFRSPKANSKAIQLPVAFITPFSHRSHFSQLRLLSQASFENLKPNVIQLLNYMDENIIDLEILMNPKTRWNQPSIYVQHKKLGLTPINTLGDGVRRLLHIALQIPRARDGILLIDELESTIHTEALHDAFEWLVTWCQKMNVQLFATTHSLEAVDHLLEVTNSANDLAFYRLEPTDYKTKVVRHDWERLKILREELGQEVRW</sequence>
<name>A0ABT3L9K9_9CYAN</name>
<accession>A0ABT3L9K9</accession>